<name>A0A397U2Y9_9GLOM</name>
<accession>A0A397U2Y9</accession>
<gene>
    <name evidence="1" type="ORF">C2G38_2230855</name>
</gene>
<dbReference type="Proteomes" id="UP000266673">
    <property type="component" value="Unassembled WGS sequence"/>
</dbReference>
<sequence length="72" mass="8437">MSTDRGKPVIRTDGKLLMINVNDFINIHECRRSNTSTYAILQNISTKVNARDKIRMSVFRIKIRNNIRELVF</sequence>
<keyword evidence="2" id="KW-1185">Reference proteome</keyword>
<dbReference type="EMBL" id="QKWP01003126">
    <property type="protein sequence ID" value="RIB01436.1"/>
    <property type="molecule type" value="Genomic_DNA"/>
</dbReference>
<evidence type="ECO:0000313" key="1">
    <source>
        <dbReference type="EMBL" id="RIB01436.1"/>
    </source>
</evidence>
<reference evidence="1 2" key="1">
    <citation type="submission" date="2018-06" db="EMBL/GenBank/DDBJ databases">
        <title>Comparative genomics reveals the genomic features of Rhizophagus irregularis, R. cerebriforme, R. diaphanum and Gigaspora rosea, and their symbiotic lifestyle signature.</title>
        <authorList>
            <person name="Morin E."/>
            <person name="San Clemente H."/>
            <person name="Chen E.C.H."/>
            <person name="De La Providencia I."/>
            <person name="Hainaut M."/>
            <person name="Kuo A."/>
            <person name="Kohler A."/>
            <person name="Murat C."/>
            <person name="Tang N."/>
            <person name="Roy S."/>
            <person name="Loubradou J."/>
            <person name="Henrissat B."/>
            <person name="Grigoriev I.V."/>
            <person name="Corradi N."/>
            <person name="Roux C."/>
            <person name="Martin F.M."/>
        </authorList>
    </citation>
    <scope>NUCLEOTIDE SEQUENCE [LARGE SCALE GENOMIC DNA]</scope>
    <source>
        <strain evidence="1 2">DAOM 194757</strain>
    </source>
</reference>
<proteinExistence type="predicted"/>
<protein>
    <submittedName>
        <fullName evidence="1">Uncharacterized protein</fullName>
    </submittedName>
</protein>
<comment type="caution">
    <text evidence="1">The sequence shown here is derived from an EMBL/GenBank/DDBJ whole genome shotgun (WGS) entry which is preliminary data.</text>
</comment>
<organism evidence="1 2">
    <name type="scientific">Gigaspora rosea</name>
    <dbReference type="NCBI Taxonomy" id="44941"/>
    <lineage>
        <taxon>Eukaryota</taxon>
        <taxon>Fungi</taxon>
        <taxon>Fungi incertae sedis</taxon>
        <taxon>Mucoromycota</taxon>
        <taxon>Glomeromycotina</taxon>
        <taxon>Glomeromycetes</taxon>
        <taxon>Diversisporales</taxon>
        <taxon>Gigasporaceae</taxon>
        <taxon>Gigaspora</taxon>
    </lineage>
</organism>
<evidence type="ECO:0000313" key="2">
    <source>
        <dbReference type="Proteomes" id="UP000266673"/>
    </source>
</evidence>
<dbReference type="AlphaFoldDB" id="A0A397U2Y9"/>